<evidence type="ECO:0000259" key="9">
    <source>
        <dbReference type="PROSITE" id="PS50887"/>
    </source>
</evidence>
<evidence type="ECO:0000313" key="10">
    <source>
        <dbReference type="EMBL" id="MBB3221847.1"/>
    </source>
</evidence>
<dbReference type="FunFam" id="3.30.70.270:FF:000001">
    <property type="entry name" value="Diguanylate cyclase domain protein"/>
    <property type="match status" value="1"/>
</dbReference>
<dbReference type="AlphaFoldDB" id="A0A4P8I0P3"/>
<dbReference type="InterPro" id="IPR000160">
    <property type="entry name" value="GGDEF_dom"/>
</dbReference>
<evidence type="ECO:0000256" key="1">
    <source>
        <dbReference type="ARBA" id="ARBA00004370"/>
    </source>
</evidence>
<dbReference type="InterPro" id="IPR001633">
    <property type="entry name" value="EAL_dom"/>
</dbReference>
<feature type="domain" description="PAC" evidence="6">
    <location>
        <begin position="459"/>
        <end position="511"/>
    </location>
</feature>
<dbReference type="SMART" id="SM00267">
    <property type="entry name" value="GGDEF"/>
    <property type="match status" value="1"/>
</dbReference>
<evidence type="ECO:0000313" key="13">
    <source>
        <dbReference type="Proteomes" id="UP000584325"/>
    </source>
</evidence>
<dbReference type="SUPFAM" id="SSF55785">
    <property type="entry name" value="PYP-like sensor domain (PAS domain)"/>
    <property type="match status" value="1"/>
</dbReference>
<gene>
    <name evidence="11" type="ORF">FCL38_30965</name>
    <name evidence="10" type="ORF">FHS02_002657</name>
</gene>
<reference evidence="10 13" key="2">
    <citation type="submission" date="2020-08" db="EMBL/GenBank/DDBJ databases">
        <title>Genomic Encyclopedia of Type Strains, Phase III (KMG-III): the genomes of soil and plant-associated and newly described type strains.</title>
        <authorList>
            <person name="Whitman W."/>
        </authorList>
    </citation>
    <scope>NUCLEOTIDE SEQUENCE [LARGE SCALE GENOMIC DNA]</scope>
    <source>
        <strain evidence="10 13">CECT 7753</strain>
    </source>
</reference>
<dbReference type="PROSITE" id="PS50839">
    <property type="entry name" value="CHASE"/>
    <property type="match status" value="1"/>
</dbReference>
<dbReference type="InterPro" id="IPR042240">
    <property type="entry name" value="CHASE_sf"/>
</dbReference>
<dbReference type="GO" id="GO:0016020">
    <property type="term" value="C:membrane"/>
    <property type="evidence" value="ECO:0007669"/>
    <property type="project" value="UniProtKB-SubCell"/>
</dbReference>
<evidence type="ECO:0000256" key="2">
    <source>
        <dbReference type="ARBA" id="ARBA00022692"/>
    </source>
</evidence>
<dbReference type="CDD" id="cd00130">
    <property type="entry name" value="PAS"/>
    <property type="match status" value="1"/>
</dbReference>
<dbReference type="Gene3D" id="3.20.20.450">
    <property type="entry name" value="EAL domain"/>
    <property type="match status" value="1"/>
</dbReference>
<name>A0A4P8I0P3_9BURK</name>
<dbReference type="Pfam" id="PF03924">
    <property type="entry name" value="CHASE"/>
    <property type="match status" value="1"/>
</dbReference>
<keyword evidence="2" id="KW-0812">Transmembrane</keyword>
<dbReference type="Pfam" id="PF00563">
    <property type="entry name" value="EAL"/>
    <property type="match status" value="1"/>
</dbReference>
<dbReference type="RefSeq" id="WP_137317115.1">
    <property type="nucleotide sequence ID" value="NZ_CP040017.1"/>
</dbReference>
<dbReference type="InterPro" id="IPR000700">
    <property type="entry name" value="PAS-assoc_C"/>
</dbReference>
<evidence type="ECO:0000256" key="4">
    <source>
        <dbReference type="ARBA" id="ARBA00023136"/>
    </source>
</evidence>
<dbReference type="OrthoDB" id="9813903at2"/>
<dbReference type="PANTHER" id="PTHR44757">
    <property type="entry name" value="DIGUANYLATE CYCLASE DGCP"/>
    <property type="match status" value="1"/>
</dbReference>
<dbReference type="InterPro" id="IPR000014">
    <property type="entry name" value="PAS"/>
</dbReference>
<dbReference type="PROSITE" id="PS50883">
    <property type="entry name" value="EAL"/>
    <property type="match status" value="1"/>
</dbReference>
<dbReference type="SMART" id="SM01079">
    <property type="entry name" value="CHASE"/>
    <property type="match status" value="1"/>
</dbReference>
<dbReference type="Proteomes" id="UP000584325">
    <property type="component" value="Unassembled WGS sequence"/>
</dbReference>
<protein>
    <submittedName>
        <fullName evidence="10">Diguanylate cyclase (GGDEF)-like protein/PAS domain S-box-containing protein</fullName>
    </submittedName>
    <submittedName>
        <fullName evidence="11">EAL domain-containing protein</fullName>
    </submittedName>
</protein>
<dbReference type="SUPFAM" id="SSF55073">
    <property type="entry name" value="Nucleotide cyclase"/>
    <property type="match status" value="1"/>
</dbReference>
<keyword evidence="12" id="KW-1185">Reference proteome</keyword>
<evidence type="ECO:0000256" key="3">
    <source>
        <dbReference type="ARBA" id="ARBA00022989"/>
    </source>
</evidence>
<dbReference type="EMBL" id="CP040017">
    <property type="protein sequence ID" value="QCP14345.1"/>
    <property type="molecule type" value="Genomic_DNA"/>
</dbReference>
<proteinExistence type="predicted"/>
<dbReference type="InterPro" id="IPR013656">
    <property type="entry name" value="PAS_4"/>
</dbReference>
<dbReference type="NCBIfam" id="TIGR00229">
    <property type="entry name" value="sensory_box"/>
    <property type="match status" value="1"/>
</dbReference>
<dbReference type="PROSITE" id="PS50887">
    <property type="entry name" value="GGDEF"/>
    <property type="match status" value="1"/>
</dbReference>
<dbReference type="Gene3D" id="3.30.450.20">
    <property type="entry name" value="PAS domain"/>
    <property type="match status" value="1"/>
</dbReference>
<dbReference type="Gene3D" id="3.30.450.350">
    <property type="entry name" value="CHASE domain"/>
    <property type="match status" value="1"/>
</dbReference>
<organism evidence="10 13">
    <name type="scientific">Pseudoduganella umbonata</name>
    <dbReference type="NCBI Taxonomy" id="864828"/>
    <lineage>
        <taxon>Bacteria</taxon>
        <taxon>Pseudomonadati</taxon>
        <taxon>Pseudomonadota</taxon>
        <taxon>Betaproteobacteria</taxon>
        <taxon>Burkholderiales</taxon>
        <taxon>Oxalobacteraceae</taxon>
        <taxon>Telluria group</taxon>
        <taxon>Pseudoduganella</taxon>
    </lineage>
</organism>
<dbReference type="GO" id="GO:0071732">
    <property type="term" value="P:cellular response to nitric oxide"/>
    <property type="evidence" value="ECO:0007669"/>
    <property type="project" value="UniProtKB-ARBA"/>
</dbReference>
<dbReference type="NCBIfam" id="TIGR00254">
    <property type="entry name" value="GGDEF"/>
    <property type="match status" value="1"/>
</dbReference>
<dbReference type="FunFam" id="3.20.20.450:FF:000001">
    <property type="entry name" value="Cyclic di-GMP phosphodiesterase yahA"/>
    <property type="match status" value="1"/>
</dbReference>
<evidence type="ECO:0000259" key="6">
    <source>
        <dbReference type="PROSITE" id="PS50113"/>
    </source>
</evidence>
<dbReference type="SUPFAM" id="SSF141868">
    <property type="entry name" value="EAL domain-like"/>
    <property type="match status" value="1"/>
</dbReference>
<feature type="domain" description="GGDEF" evidence="9">
    <location>
        <begin position="543"/>
        <end position="676"/>
    </location>
</feature>
<dbReference type="SMART" id="SM00086">
    <property type="entry name" value="PAC"/>
    <property type="match status" value="1"/>
</dbReference>
<feature type="domain" description="EAL" evidence="8">
    <location>
        <begin position="685"/>
        <end position="943"/>
    </location>
</feature>
<comment type="subcellular location">
    <subcellularLocation>
        <location evidence="1">Membrane</location>
    </subcellularLocation>
</comment>
<dbReference type="SMART" id="SM00052">
    <property type="entry name" value="EAL"/>
    <property type="match status" value="1"/>
</dbReference>
<evidence type="ECO:0000313" key="12">
    <source>
        <dbReference type="Proteomes" id="UP000298763"/>
    </source>
</evidence>
<feature type="domain" description="CHASE" evidence="7">
    <location>
        <begin position="73"/>
        <end position="265"/>
    </location>
</feature>
<dbReference type="PROSITE" id="PS50113">
    <property type="entry name" value="PAC"/>
    <property type="match status" value="1"/>
</dbReference>
<comment type="catalytic activity">
    <reaction evidence="5">
        <text>3',3'-c-di-GMP + H2O = 5'-phosphoguanylyl(3'-&gt;5')guanosine + H(+)</text>
        <dbReference type="Rhea" id="RHEA:24902"/>
        <dbReference type="ChEBI" id="CHEBI:15377"/>
        <dbReference type="ChEBI" id="CHEBI:15378"/>
        <dbReference type="ChEBI" id="CHEBI:58754"/>
        <dbReference type="ChEBI" id="CHEBI:58805"/>
        <dbReference type="EC" id="3.1.4.52"/>
    </reaction>
    <physiologicalReaction direction="left-to-right" evidence="5">
        <dbReference type="Rhea" id="RHEA:24903"/>
    </physiologicalReaction>
</comment>
<dbReference type="Proteomes" id="UP000298763">
    <property type="component" value="Chromosome"/>
</dbReference>
<dbReference type="InterPro" id="IPR001610">
    <property type="entry name" value="PAC"/>
</dbReference>
<dbReference type="InterPro" id="IPR006189">
    <property type="entry name" value="CHASE_dom"/>
</dbReference>
<keyword evidence="3" id="KW-1133">Transmembrane helix</keyword>
<evidence type="ECO:0000259" key="8">
    <source>
        <dbReference type="PROSITE" id="PS50883"/>
    </source>
</evidence>
<dbReference type="InterPro" id="IPR052155">
    <property type="entry name" value="Biofilm_reg_signaling"/>
</dbReference>
<dbReference type="InterPro" id="IPR035919">
    <property type="entry name" value="EAL_sf"/>
</dbReference>
<dbReference type="EMBL" id="JACHXS010000004">
    <property type="protein sequence ID" value="MBB3221847.1"/>
    <property type="molecule type" value="Genomic_DNA"/>
</dbReference>
<dbReference type="Pfam" id="PF08448">
    <property type="entry name" value="PAS_4"/>
    <property type="match status" value="1"/>
</dbReference>
<reference evidence="11 12" key="1">
    <citation type="submission" date="2019-05" db="EMBL/GenBank/DDBJ databases">
        <title>Draft Genome Sequences of Six Type Strains of the Genus Massilia.</title>
        <authorList>
            <person name="Miess H."/>
            <person name="Frediansyhah A."/>
            <person name="Gross H."/>
        </authorList>
    </citation>
    <scope>NUCLEOTIDE SEQUENCE [LARGE SCALE GENOMIC DNA]</scope>
    <source>
        <strain evidence="11 12">DSMZ 26121</strain>
    </source>
</reference>
<dbReference type="InterPro" id="IPR029787">
    <property type="entry name" value="Nucleotide_cyclase"/>
</dbReference>
<dbReference type="PANTHER" id="PTHR44757:SF2">
    <property type="entry name" value="BIOFILM ARCHITECTURE MAINTENANCE PROTEIN MBAA"/>
    <property type="match status" value="1"/>
</dbReference>
<accession>A0A4P8I0P3</accession>
<dbReference type="Gene3D" id="3.30.70.270">
    <property type="match status" value="1"/>
</dbReference>
<dbReference type="CDD" id="cd01949">
    <property type="entry name" value="GGDEF"/>
    <property type="match status" value="1"/>
</dbReference>
<dbReference type="GO" id="GO:0071111">
    <property type="term" value="F:cyclic-guanylate-specific phosphodiesterase activity"/>
    <property type="evidence" value="ECO:0007669"/>
    <property type="project" value="UniProtKB-EC"/>
</dbReference>
<keyword evidence="4" id="KW-0472">Membrane</keyword>
<evidence type="ECO:0000313" key="11">
    <source>
        <dbReference type="EMBL" id="QCP14345.1"/>
    </source>
</evidence>
<sequence length="964" mass="107530">MARRFTPVSLAAAVTLAAGLCVTGALFLAVSALEYGKQSEGFQQRANLRVAAIRRGLDDAVEVLTVTNQLFRTMPEVTQEQFSDFARPLLQRHPFMLSFTHQRWMTHDERLAFEARVAAGRPGFTVTEIRAGQIVPAAKRERYLVAELFAPLTTQPGTLGLDVWPLAATPATAERMLHTGKPAATPLVSVMQPVQRDSFVLLMPLYRPGMPTETPRQRRAAWSGETAALVRAPHLVHTILQYGGLLDDPHLLLRVYAGDDAELVYTTGAETDADDRRWFTPPPWLDIHRPEHVAKRFDLLGQTWHVRVDALPRPFLADHAGSLIALVGGLLFSLLAAALVHTLEQRSRRVQWLVDERTADLRRSNAQLNDDVAARKRTERALQESEHRFRRLLALSSDWYWEQDANFCFTQITDGFFDKARVQRKDYIGRTRWQIAPGYLESKVGRDHYALLQARQPFANLEHEITGNDGITRWFQSTGEPVYDAQGEFRGYRGTGSDITERKMTEQRIRHIAHHDALTGLPNRILLQDRLAQAVAWANRGGRRMWVLLIDLDRFKFVNDTLGHKAGDQLLRTIAGRLRAAVRESDTVARLSGDEFVVILCEHADSALVDEVVERIMGALAQPMTLEGKEFCVTCSIGVAAYAADGTPADHLIEHADIAMYAAKKLGRNRWQFYHDAMNEQTEERLRIEGALRSALERNEFVLHYQPQVDLASGRIVGMEALLRWQHPELGMVPPQRFIGLAEETGLIVPIGAWVLRTACAQAKAWNDMWELCGLAPLRVAVNLSARQFAQPDLVASIAAVLDDTGLPAACLDLELTESLFVDDVAQALDLLHQLKALGVALSIDDFGTGYSSFSSLRTFPIDVLKIDRSFVADIASDADEAAIVVSIIALAHNLKLRVIAEGVESTAQLEFLRAHGCDEMQGYHFSRPVPAEEFGKMIRSGRSLAAELRREPAPEPEPIPLPA</sequence>
<dbReference type="GO" id="GO:0007165">
    <property type="term" value="P:signal transduction"/>
    <property type="evidence" value="ECO:0007669"/>
    <property type="project" value="UniProtKB-ARBA"/>
</dbReference>
<dbReference type="Pfam" id="PF00990">
    <property type="entry name" value="GGDEF"/>
    <property type="match status" value="1"/>
</dbReference>
<evidence type="ECO:0000256" key="5">
    <source>
        <dbReference type="ARBA" id="ARBA00051114"/>
    </source>
</evidence>
<evidence type="ECO:0000259" key="7">
    <source>
        <dbReference type="PROSITE" id="PS50839"/>
    </source>
</evidence>
<dbReference type="CDD" id="cd01948">
    <property type="entry name" value="EAL"/>
    <property type="match status" value="1"/>
</dbReference>
<dbReference type="InterPro" id="IPR035965">
    <property type="entry name" value="PAS-like_dom_sf"/>
</dbReference>
<dbReference type="InterPro" id="IPR043128">
    <property type="entry name" value="Rev_trsase/Diguanyl_cyclase"/>
</dbReference>